<keyword evidence="2" id="KW-1185">Reference proteome</keyword>
<sequence length="270" mass="31246">MSKKPKTLATVTFDDAISTYYKLKGQYNSNINKQVKEIYDKKLSIDEKKTKFAEIKRKCIVCGKLGGTIFEEDNTMLLAKCGNQDNPCKLDIKLERAKYDNILKVINTQNGDINRYKNDIITTKLNFLFGFKSQETTLSEFEKLKGDLVKIIKQYQDNTGKYIKTIYNAENSSKINTLDDKLYANIKIFKDNIDSYKETGEQSFLKDALELYVDTIIVINKEIRALKYKIQEVIHNKDNDTYKLVQNSYTLSDLQIIQPDTENKVIIFSV</sequence>
<accession>A0A0N9QY14</accession>
<proteinExistence type="predicted"/>
<gene>
    <name evidence="1" type="ORF">ceV_101</name>
</gene>
<evidence type="ECO:0000313" key="2">
    <source>
        <dbReference type="Proteomes" id="UP000203826"/>
    </source>
</evidence>
<dbReference type="KEGG" id="vg:26048968"/>
<protein>
    <submittedName>
        <fullName evidence="1">Uncharacterized protein</fullName>
    </submittedName>
</protein>
<reference evidence="1 2" key="1">
    <citation type="journal article" date="2015" name="Genome Announc.">
        <title>The 474-Kilobase-Pair Complete Genome Sequence of CeV-01B, a Virus Infecting Haptolina (Chrysochromulina) ericina (Prymnesiophyceae).</title>
        <authorList>
            <person name="Gallot-Lavallee L."/>
            <person name="Pagarete A."/>
            <person name="Legendre M."/>
            <person name="Santini S."/>
            <person name="Sandaa R.A."/>
            <person name="Himmelbauer H."/>
            <person name="Ogata H."/>
            <person name="Bratbak G."/>
            <person name="Claverie J.M."/>
        </authorList>
    </citation>
    <scope>NUCLEOTIDE SEQUENCE [LARGE SCALE GENOMIC DNA]</scope>
    <source>
        <strain evidence="1">CeV-01B</strain>
    </source>
</reference>
<dbReference type="Proteomes" id="UP000203826">
    <property type="component" value="Segment"/>
</dbReference>
<name>A0A0N9QY14_9VIRU</name>
<dbReference type="OrthoDB" id="38244at10239"/>
<dbReference type="EMBL" id="KT820662">
    <property type="protein sequence ID" value="ALH23007.1"/>
    <property type="molecule type" value="Genomic_DNA"/>
</dbReference>
<organism evidence="1 2">
    <name type="scientific">Chrysochromulina ericina virus CeV-01B</name>
    <dbReference type="NCBI Taxonomy" id="3070830"/>
    <lineage>
        <taxon>Viruses</taxon>
        <taxon>Varidnaviria</taxon>
        <taxon>Bamfordvirae</taxon>
        <taxon>Nucleocytoviricota</taxon>
        <taxon>Megaviricetes</taxon>
        <taxon>Imitervirales</taxon>
        <taxon>Mesomimiviridae</taxon>
        <taxon>Tethysvirus</taxon>
        <taxon>Tethysvirus raunefjordenense</taxon>
    </lineage>
</organism>
<evidence type="ECO:0000313" key="1">
    <source>
        <dbReference type="EMBL" id="ALH23007.1"/>
    </source>
</evidence>